<organism evidence="1 2">
    <name type="scientific">Parenemella sanctibonifatiensis</name>
    <dbReference type="NCBI Taxonomy" id="2016505"/>
    <lineage>
        <taxon>Bacteria</taxon>
        <taxon>Bacillati</taxon>
        <taxon>Actinomycetota</taxon>
        <taxon>Actinomycetes</taxon>
        <taxon>Propionibacteriales</taxon>
        <taxon>Propionibacteriaceae</taxon>
        <taxon>Parenemella</taxon>
    </lineage>
</organism>
<dbReference type="Pfam" id="PF07388">
    <property type="entry name" value="A-2_8-polyST"/>
    <property type="match status" value="1"/>
</dbReference>
<proteinExistence type="predicted"/>
<protein>
    <submittedName>
        <fullName evidence="1">Uncharacterized protein</fullName>
    </submittedName>
</protein>
<dbReference type="EMBL" id="NMVJ01000008">
    <property type="protein sequence ID" value="OYN89772.1"/>
    <property type="molecule type" value="Genomic_DNA"/>
</dbReference>
<evidence type="ECO:0000313" key="2">
    <source>
        <dbReference type="Proteomes" id="UP000216300"/>
    </source>
</evidence>
<reference evidence="1 2" key="1">
    <citation type="submission" date="2017-07" db="EMBL/GenBank/DDBJ databases">
        <title>Draft whole genome sequences of clinical Proprionibacteriaceae strains.</title>
        <authorList>
            <person name="Bernier A.-M."/>
            <person name="Bernard K."/>
            <person name="Domingo M.-C."/>
        </authorList>
    </citation>
    <scope>NUCLEOTIDE SEQUENCE [LARGE SCALE GENOMIC DNA]</scope>
    <source>
        <strain evidence="1 2">NML 150081</strain>
    </source>
</reference>
<dbReference type="SUPFAM" id="SSF56784">
    <property type="entry name" value="HAD-like"/>
    <property type="match status" value="1"/>
</dbReference>
<keyword evidence="2" id="KW-1185">Reference proteome</keyword>
<dbReference type="InterPro" id="IPR023214">
    <property type="entry name" value="HAD_sf"/>
</dbReference>
<evidence type="ECO:0000313" key="1">
    <source>
        <dbReference type="EMBL" id="OYN89772.1"/>
    </source>
</evidence>
<dbReference type="Proteomes" id="UP000216300">
    <property type="component" value="Unassembled WGS sequence"/>
</dbReference>
<name>A0A255EJZ9_9ACTN</name>
<dbReference type="Gene3D" id="1.20.120.1600">
    <property type="match status" value="1"/>
</dbReference>
<sequence length="1016" mass="111684">MSTDKTGGRAHIAADRQVTARKRLFVVTGAFSFINALISGRVNAEDHITVLVLFCGRDQVRDLTRQIRMIRKVDQIRFLHDPEQYRSVLNNRDWAKKLCSVPDEVRMFLTHQTWLHNRLFKHYPNARITLYEEGLASYYPGLVDRIHAWDRVDAVRTHNYLGRYVPVDTNLHPDRFGGIDKAAFLRSLAASTLEPAEPDTRDLDAVVVLEQYLFKKGESVSIDELAAEYAAAIAQIIQRGYRVLYKPHPRESTPLLDHILGQLPQGHRSRVEALPGGGMVEQRLLARPAAAVVAINSTSLLTVPHFLDIPAYRIASDAPLRVASGLPVETRGMVWNHVAMTARLPDVSALPDLGEPTAAPMWERIHALPPTDRDRGLQALASSDFGADYAGRVRQVMSEDTEEVSFDLFDTLVTRPAHEGADLWWLLDKPLRDTVPAFQRFSDARRTVFSRMAADAALAQEETPAETSLTELYAFLARRLGWDESQRDQAMAAELDLETRAVVLREAGWGLVAAAQAAQKPWFITTDTYLDGEQLDRIALSKLPDLPLDADGQPAVYASAAFQTTKASGALFGEVAARRGVPAQQLLHVGDKADHDVANAIAAGWQGAQLPAPAAAAEAALPQLWQDVRHERGTGLVRGLVESHVFDNPDRLDLDEAMVGADPETIGYAAVGPALLGWTRWLLTEATGRGIDRLLFCSRDGYRPLQWAQQLAALDGAPAGLPQMHYLFSSRTAIMPMFSADPARAAYTEFVHGLNPNNTPRTVLETRLGTEAAARLLPSVTAAGFAPERPIGGPRRQEFLAVLGRLADQIAEQCAPAADRAERYYRHAVGEAERPAVVDLGYSGSSQRAVNLAVGGQPKVAGLYFTTMEHNTEYAWINDLEVAEFSQEPAFFTAGALLEWLITPGFLPECEGFVDDADAPGGVRPQLGATPQGDPIRDQVGRGAERFFADALERFGADVWQLVMRPRLWTHPLAQLFSQPGRADAMALGAGRHDDRAGAAYESILDYWPAGKKARG</sequence>
<dbReference type="InterPro" id="IPR010866">
    <property type="entry name" value="A-2_8-polyST"/>
</dbReference>
<dbReference type="RefSeq" id="WP_094454699.1">
    <property type="nucleotide sequence ID" value="NZ_NMVJ01000008.1"/>
</dbReference>
<accession>A0A255EJZ9</accession>
<dbReference type="OrthoDB" id="9816564at2"/>
<dbReference type="InterPro" id="IPR036412">
    <property type="entry name" value="HAD-like_sf"/>
</dbReference>
<dbReference type="AlphaFoldDB" id="A0A255EJZ9"/>
<comment type="caution">
    <text evidence="1">The sequence shown here is derived from an EMBL/GenBank/DDBJ whole genome shotgun (WGS) entry which is preliminary data.</text>
</comment>
<gene>
    <name evidence="1" type="ORF">CGZ91_09655</name>
</gene>
<dbReference type="Gene3D" id="3.40.50.1000">
    <property type="entry name" value="HAD superfamily/HAD-like"/>
    <property type="match status" value="1"/>
</dbReference>